<dbReference type="GeneID" id="87829329"/>
<accession>A0AAN6U2Q6</accession>
<dbReference type="Proteomes" id="UP001302602">
    <property type="component" value="Unassembled WGS sequence"/>
</dbReference>
<dbReference type="RefSeq" id="XP_062648477.1">
    <property type="nucleotide sequence ID" value="XM_062792560.1"/>
</dbReference>
<gene>
    <name evidence="1" type="ORF">N657DRAFT_643453</name>
</gene>
<reference evidence="1" key="1">
    <citation type="journal article" date="2023" name="Mol. Phylogenet. Evol.">
        <title>Genome-scale phylogeny and comparative genomics of the fungal order Sordariales.</title>
        <authorList>
            <person name="Hensen N."/>
            <person name="Bonometti L."/>
            <person name="Westerberg I."/>
            <person name="Brannstrom I.O."/>
            <person name="Guillou S."/>
            <person name="Cros-Aarteil S."/>
            <person name="Calhoun S."/>
            <person name="Haridas S."/>
            <person name="Kuo A."/>
            <person name="Mondo S."/>
            <person name="Pangilinan J."/>
            <person name="Riley R."/>
            <person name="LaButti K."/>
            <person name="Andreopoulos B."/>
            <person name="Lipzen A."/>
            <person name="Chen C."/>
            <person name="Yan M."/>
            <person name="Daum C."/>
            <person name="Ng V."/>
            <person name="Clum A."/>
            <person name="Steindorff A."/>
            <person name="Ohm R.A."/>
            <person name="Martin F."/>
            <person name="Silar P."/>
            <person name="Natvig D.O."/>
            <person name="Lalanne C."/>
            <person name="Gautier V."/>
            <person name="Ament-Velasquez S.L."/>
            <person name="Kruys A."/>
            <person name="Hutchinson M.I."/>
            <person name="Powell A.J."/>
            <person name="Barry K."/>
            <person name="Miller A.N."/>
            <person name="Grigoriev I.V."/>
            <person name="Debuchy R."/>
            <person name="Gladieux P."/>
            <person name="Hiltunen Thoren M."/>
            <person name="Johannesson H."/>
        </authorList>
    </citation>
    <scope>NUCLEOTIDE SEQUENCE</scope>
    <source>
        <strain evidence="1">CBS 731.68</strain>
    </source>
</reference>
<proteinExistence type="predicted"/>
<reference evidence="1" key="2">
    <citation type="submission" date="2023-05" db="EMBL/GenBank/DDBJ databases">
        <authorList>
            <consortium name="Lawrence Berkeley National Laboratory"/>
            <person name="Steindorff A."/>
            <person name="Hensen N."/>
            <person name="Bonometti L."/>
            <person name="Westerberg I."/>
            <person name="Brannstrom I.O."/>
            <person name="Guillou S."/>
            <person name="Cros-Aarteil S."/>
            <person name="Calhoun S."/>
            <person name="Haridas S."/>
            <person name="Kuo A."/>
            <person name="Mondo S."/>
            <person name="Pangilinan J."/>
            <person name="Riley R."/>
            <person name="Labutti K."/>
            <person name="Andreopoulos B."/>
            <person name="Lipzen A."/>
            <person name="Chen C."/>
            <person name="Yanf M."/>
            <person name="Daum C."/>
            <person name="Ng V."/>
            <person name="Clum A."/>
            <person name="Ohm R."/>
            <person name="Martin F."/>
            <person name="Silar P."/>
            <person name="Natvig D."/>
            <person name="Lalanne C."/>
            <person name="Gautier V."/>
            <person name="Ament-Velasquez S.L."/>
            <person name="Kruys A."/>
            <person name="Hutchinson M.I."/>
            <person name="Powell A.J."/>
            <person name="Barry K."/>
            <person name="Miller A.N."/>
            <person name="Grigoriev I.V."/>
            <person name="Debuchy R."/>
            <person name="Gladieux P."/>
            <person name="Thoren M.H."/>
            <person name="Johannesson H."/>
        </authorList>
    </citation>
    <scope>NUCLEOTIDE SEQUENCE</scope>
    <source>
        <strain evidence="1">CBS 731.68</strain>
    </source>
</reference>
<keyword evidence="2" id="KW-1185">Reference proteome</keyword>
<comment type="caution">
    <text evidence="1">The sequence shown here is derived from an EMBL/GenBank/DDBJ whole genome shotgun (WGS) entry which is preliminary data.</text>
</comment>
<evidence type="ECO:0000313" key="2">
    <source>
        <dbReference type="Proteomes" id="UP001302602"/>
    </source>
</evidence>
<name>A0AAN6U2Q6_9PEZI</name>
<organism evidence="1 2">
    <name type="scientific">Parathielavia appendiculata</name>
    <dbReference type="NCBI Taxonomy" id="2587402"/>
    <lineage>
        <taxon>Eukaryota</taxon>
        <taxon>Fungi</taxon>
        <taxon>Dikarya</taxon>
        <taxon>Ascomycota</taxon>
        <taxon>Pezizomycotina</taxon>
        <taxon>Sordariomycetes</taxon>
        <taxon>Sordariomycetidae</taxon>
        <taxon>Sordariales</taxon>
        <taxon>Chaetomiaceae</taxon>
        <taxon>Parathielavia</taxon>
    </lineage>
</organism>
<sequence length="80" mass="8777">MAHKYPEIGLKDVAVLEDEPRPRYAVADGPPILVCLGHGPLFTVEAVSPVSPPASAINRYFTGERIRRTQRTPQNVLVTP</sequence>
<dbReference type="AlphaFoldDB" id="A0AAN6U2Q6"/>
<dbReference type="EMBL" id="MU853226">
    <property type="protein sequence ID" value="KAK4124706.1"/>
    <property type="molecule type" value="Genomic_DNA"/>
</dbReference>
<evidence type="ECO:0000313" key="1">
    <source>
        <dbReference type="EMBL" id="KAK4124706.1"/>
    </source>
</evidence>
<protein>
    <submittedName>
        <fullName evidence="1">Uncharacterized protein</fullName>
    </submittedName>
</protein>